<feature type="region of interest" description="Disordered" evidence="1">
    <location>
        <begin position="231"/>
        <end position="267"/>
    </location>
</feature>
<comment type="caution">
    <text evidence="2">The sequence shown here is derived from an EMBL/GenBank/DDBJ whole genome shotgun (WGS) entry which is preliminary data.</text>
</comment>
<name>A0A8S9UXZ0_PHYIN</name>
<sequence length="356" mass="41034">MPQDLIRKECTIREIKLNTRTNKADRIKCLHRFDELVNRGEDPTSASTMASGNTRRTRHCMLRLANVVLSKDMVTRLVKVTGMYHVGYICHAIDYFAVFEEKNFDRADLDDPQFSEKALFWREENDGEYSGLIADDVDFVGIIPETIVPQNVAKLEELWRELTSFFSISKANFRLSGTHNQEFKKLTHGKADVLYLCYWTKLRPEELSCVRGNMYEEDEFDSLSTFAFTPMRERRATPSQRGGNRKRNVRSPTKTTPNKKQKSETEAMNALVTLVGRIAAVREAEVALVREQEQEASMRVRGEQHKMLDDIRKRISAIECEINSAASPIKLRLQGDLDFFLQERQRIVDSVRSRAG</sequence>
<dbReference type="Proteomes" id="UP000704712">
    <property type="component" value="Unassembled WGS sequence"/>
</dbReference>
<evidence type="ECO:0000313" key="3">
    <source>
        <dbReference type="Proteomes" id="UP000704712"/>
    </source>
</evidence>
<gene>
    <name evidence="2" type="ORF">GN958_ATG06735</name>
</gene>
<reference evidence="2" key="1">
    <citation type="submission" date="2020-03" db="EMBL/GenBank/DDBJ databases">
        <title>Hybrid Assembly of Korean Phytophthora infestans isolates.</title>
        <authorList>
            <person name="Prokchorchik M."/>
            <person name="Lee Y."/>
            <person name="Seo J."/>
            <person name="Cho J.-H."/>
            <person name="Park Y.-E."/>
            <person name="Jang D.-C."/>
            <person name="Im J.-S."/>
            <person name="Choi J.-G."/>
            <person name="Park H.-J."/>
            <person name="Lee G.-B."/>
            <person name="Lee Y.-G."/>
            <person name="Hong S.-Y."/>
            <person name="Cho K."/>
            <person name="Sohn K.H."/>
        </authorList>
    </citation>
    <scope>NUCLEOTIDE SEQUENCE</scope>
    <source>
        <strain evidence="2">KR_2_A2</strain>
    </source>
</reference>
<evidence type="ECO:0000256" key="1">
    <source>
        <dbReference type="SAM" id="MobiDB-lite"/>
    </source>
</evidence>
<evidence type="ECO:0000313" key="2">
    <source>
        <dbReference type="EMBL" id="KAF4144082.1"/>
    </source>
</evidence>
<organism evidence="2 3">
    <name type="scientific">Phytophthora infestans</name>
    <name type="common">Potato late blight agent</name>
    <name type="synonym">Botrytis infestans</name>
    <dbReference type="NCBI Taxonomy" id="4787"/>
    <lineage>
        <taxon>Eukaryota</taxon>
        <taxon>Sar</taxon>
        <taxon>Stramenopiles</taxon>
        <taxon>Oomycota</taxon>
        <taxon>Peronosporomycetes</taxon>
        <taxon>Peronosporales</taxon>
        <taxon>Peronosporaceae</taxon>
        <taxon>Phytophthora</taxon>
    </lineage>
</organism>
<proteinExistence type="predicted"/>
<protein>
    <submittedName>
        <fullName evidence="2">Uncharacterized protein</fullName>
    </submittedName>
</protein>
<dbReference type="EMBL" id="JAACNO010000900">
    <property type="protein sequence ID" value="KAF4144082.1"/>
    <property type="molecule type" value="Genomic_DNA"/>
</dbReference>
<dbReference type="AlphaFoldDB" id="A0A8S9UXZ0"/>
<accession>A0A8S9UXZ0</accession>